<feature type="compositionally biased region" description="Low complexity" evidence="1">
    <location>
        <begin position="1561"/>
        <end position="1574"/>
    </location>
</feature>
<feature type="compositionally biased region" description="Polar residues" evidence="1">
    <location>
        <begin position="927"/>
        <end position="943"/>
    </location>
</feature>
<feature type="region of interest" description="Disordered" evidence="1">
    <location>
        <begin position="776"/>
        <end position="811"/>
    </location>
</feature>
<feature type="compositionally biased region" description="Basic and acidic residues" evidence="1">
    <location>
        <begin position="1839"/>
        <end position="1863"/>
    </location>
</feature>
<sequence>MEPEGNHNIMDEVHPETDGKAIQEVINKVKSQGLFDQLRKECLTDVDTKPAYHNLIQRVEKFVEKFLSGQNWSANVNKNQLRESLRRQLNNSGVMTIGVERIIEQVVNPKILLGIKPKIDEAVCEHLGIDLKARQEERQRRKQEHQNFMVQQQQHFQNLTSPESDFSLHNRPQAPPGAPPWPPVSSPMNLPRHPFPPDMASSKAGMPVAPFSPHGMGFGGIPQPMGFMSGWPTGLPGMEGFNPAMPNMMPGHPMIPGQPMIPPFGGGQPPSSLYGSGSPAAGSASVSDSSAPAPAQSTPSRSVPDLSKPPPNVVGTNASSTMSSPAGPMMPHQSSPIAPPGIVAPSVGPVMRLPPPGSVPPPPGTVPVSPLVSSMAAPVSSSSHVPPPSTPTIPALISHTLSKVSQDDLTPEKIAVFKTAAAFITKTVNNAQATPGADLASMFSPRVLAEAMMEETGKPMTKHEIRAARRKERMKEFERLKAERDKEESEKKAEDKEDPLPPKANLMDVFQGAEDVSDDDEALDMLMDVEEAAENPHKQGIVLSDSDKEGEDQPPTSVPGKRYNFAWDVDKDSEISDASVSSIHTSDISSFEDSSSSESESENEKLNEAKETTDVGVSEAGLTQESLEEPATEATAKVLEVPGQAHASDANLDKDATLEMSAVNVDSETLQKDSSVKISADSNTSEQSTVGKEETIRATLEESSEITTVGPADGIVEASTGNKVEISAEVNAEKPKEATGTLMSQDLLEVSAEMSNDDKANEVRDEQDIVTEVMSKVCAEPNKAEELPTDVDTGTAKEEPPPTSPGFQKVTTEDGADNLAVESVPLPDPITVCSASDPKVKAESILEKSSVEQTKKPRKLVSLSYRYSDSDEEETREERKMRIAKEKEERYLKRQQRRAEMELKKRGREEEKARLKEERKKLKELKQSSSQEDIKSQSTTTEVSAAEDACSSTGVLSVEQESPNKASPKKKKNKAELKEQLLQQKVMERKAALRRSRTRNRKYVSEEFTSIFSQHKHLNQSYTSSAASTDIVTFDGTVEVVEMTVDQECVVETVVTEENTSTKDDLNLQCRSPYSDISDRSMSESDDKKEAVEMEEVSSDEDLGVDEVGDDGEADKPENVETSPPPTNIMDEDKVNKVELKDSTGSLDMSRTSPASRTRSQSNVSLESGETSQASCEMKGPVPNDGTTEQYDEDDSSKPVTGNAQVMSPTSLTPDTKQAKEGTSSVSDPDEKSHQSSHTSHAASLLEPKTEEAETPPVEESPAVSEPKDIMANLDLEPVSDEDSPFGDFGTDKESTDGEAEDEQDTEQNRMAETKPAAKVENKQRPSKESEIDPDVSDEGEIKSDSDEAEKEEEKERQARRKPIELVDFGEAAKRAREARTSYYPESSDRRSAMTRSSVTVPPVASSAYRKGYPSWNITDPGMHSSYSPHAMRYGTSHDKASPAHGKSPMGSSYDGLESEASSHSRSSVRLRDDAPLPYPIEGLSHKHHSPGSDKASFSTFKKRTSPSPVSPSSTSSGSRSSSPRRTRSRSNSSSSPSSSRRSHNSKKSARRRKRRERGSKGTSLSSHSSSKRLSVLEKNASPIKTYGEIPVIPLEPQKPSVDLSSGNESISSDELPYFPDEEAVTTPVLPKRKRSLDEHKSSSSESSTSSSKKRRKRKESPGKDSISSSDLIYSPTRLNSLAPEKATEKEEDEQSIERPPMSPAGSSISSGEFPNYHATLDRTGFSPHRPVSPSELPPLPEDIDGFQPPLPDESPPFPHDQPPLPPLPPDPPRDAPAPPPEPIITSKPNSGLLDTSELKEQEEGEVSDESENATLTAKQHISDKASSHNRFAPTQPFLDKEPTESESISQHEPKKLAAEESAAKASPNSDLEQSSHSTLSIPKSGEEQTILPTVDVRERQNENVVISNASCSDISETASLQQKENVSEEKQQKLLPSEGEMQKNFHTCKYGVNEENVRDGGVLLPGDDLESEKDVTEFASAPVTDICSGHSEKQATGSASSPGPPATQSKGSDDMDLTVKRDELPEDKIVQSGALSLNETTSVGAEDCVKEETQLSVKSIEHSTIGNESISKSVTEKDIEVSEGPVVLGLEKHTSPSALKHTNSSELEAGDSPHSQTGQNTANSEMEAQSSSGFSKTAVDTEAKVEVKSPPVAEGNVDLPCSSLVQPRPAEETRDISSLTRKRKHSANDSSPVASPRDNTETTQADPKRLRMDSASDVDATAPLPPSPNNQPS</sequence>
<feature type="compositionally biased region" description="Acidic residues" evidence="1">
    <location>
        <begin position="1803"/>
        <end position="1812"/>
    </location>
</feature>
<feature type="region of interest" description="Disordered" evidence="1">
    <location>
        <begin position="1982"/>
        <end position="2234"/>
    </location>
</feature>
<dbReference type="GO" id="GO:0031297">
    <property type="term" value="P:replication fork processing"/>
    <property type="evidence" value="ECO:0007669"/>
    <property type="project" value="TreeGrafter"/>
</dbReference>
<dbReference type="GO" id="GO:0048188">
    <property type="term" value="C:Set1C/COMPASS complex"/>
    <property type="evidence" value="ECO:0007669"/>
    <property type="project" value="TreeGrafter"/>
</dbReference>
<evidence type="ECO:0000313" key="4">
    <source>
        <dbReference type="Proteomes" id="UP000735302"/>
    </source>
</evidence>
<feature type="compositionally biased region" description="Polar residues" evidence="1">
    <location>
        <begin position="676"/>
        <end position="690"/>
    </location>
</feature>
<feature type="compositionally biased region" description="Low complexity" evidence="1">
    <location>
        <begin position="1397"/>
        <end position="1408"/>
    </location>
</feature>
<dbReference type="Proteomes" id="UP000735302">
    <property type="component" value="Unassembled WGS sequence"/>
</dbReference>
<feature type="compositionally biased region" description="Polar residues" evidence="1">
    <location>
        <begin position="1603"/>
        <end position="1613"/>
    </location>
</feature>
<feature type="compositionally biased region" description="Basic and acidic residues" evidence="1">
    <location>
        <begin position="602"/>
        <end position="613"/>
    </location>
</feature>
<feature type="compositionally biased region" description="Basic and acidic residues" evidence="1">
    <location>
        <begin position="691"/>
        <end position="700"/>
    </location>
</feature>
<name>A0AAV4E1T1_9GAST</name>
<feature type="compositionally biased region" description="Basic and acidic residues" evidence="1">
    <location>
        <begin position="891"/>
        <end position="926"/>
    </location>
</feature>
<feature type="region of interest" description="Disordered" evidence="1">
    <location>
        <begin position="162"/>
        <end position="202"/>
    </location>
</feature>
<feature type="region of interest" description="Disordered" evidence="1">
    <location>
        <begin position="1056"/>
        <end position="1897"/>
    </location>
</feature>
<feature type="region of interest" description="Disordered" evidence="1">
    <location>
        <begin position="891"/>
        <end position="1000"/>
    </location>
</feature>
<feature type="compositionally biased region" description="Polar residues" evidence="1">
    <location>
        <begin position="2096"/>
        <end position="2107"/>
    </location>
</feature>
<feature type="compositionally biased region" description="Acidic residues" evidence="1">
    <location>
        <begin position="1297"/>
        <end position="1306"/>
    </location>
</feature>
<reference evidence="3 4" key="1">
    <citation type="journal article" date="2021" name="Elife">
        <title>Chloroplast acquisition without the gene transfer in kleptoplastic sea slugs, Plakobranchus ocellatus.</title>
        <authorList>
            <person name="Maeda T."/>
            <person name="Takahashi S."/>
            <person name="Yoshida T."/>
            <person name="Shimamura S."/>
            <person name="Takaki Y."/>
            <person name="Nagai Y."/>
            <person name="Toyoda A."/>
            <person name="Suzuki Y."/>
            <person name="Arimoto A."/>
            <person name="Ishii H."/>
            <person name="Satoh N."/>
            <person name="Nishiyama T."/>
            <person name="Hasebe M."/>
            <person name="Maruyama T."/>
            <person name="Minagawa J."/>
            <person name="Obokata J."/>
            <person name="Shigenobu S."/>
        </authorList>
    </citation>
    <scope>NUCLEOTIDE SEQUENCE [LARGE SCALE GENOMIC DNA]</scope>
</reference>
<feature type="region of interest" description="Disordered" evidence="1">
    <location>
        <begin position="667"/>
        <end position="722"/>
    </location>
</feature>
<feature type="compositionally biased region" description="Basic and acidic residues" evidence="1">
    <location>
        <begin position="2012"/>
        <end position="2030"/>
    </location>
</feature>
<dbReference type="InterPro" id="IPR055264">
    <property type="entry name" value="BOD1/SHG1_dom"/>
</dbReference>
<evidence type="ECO:0000256" key="1">
    <source>
        <dbReference type="SAM" id="MobiDB-lite"/>
    </source>
</evidence>
<feature type="compositionally biased region" description="Polar residues" evidence="1">
    <location>
        <begin position="1995"/>
        <end position="2011"/>
    </location>
</feature>
<feature type="compositionally biased region" description="Polar residues" evidence="1">
    <location>
        <begin position="1666"/>
        <end position="1680"/>
    </location>
</feature>
<feature type="compositionally biased region" description="Low complexity" evidence="1">
    <location>
        <begin position="579"/>
        <end position="598"/>
    </location>
</feature>
<feature type="region of interest" description="Disordered" evidence="1">
    <location>
        <begin position="478"/>
        <end position="635"/>
    </location>
</feature>
<feature type="compositionally biased region" description="Polar residues" evidence="1">
    <location>
        <begin position="1198"/>
        <end position="1227"/>
    </location>
</feature>
<gene>
    <name evidence="3" type="ORF">PoB_007674700</name>
</gene>
<feature type="compositionally biased region" description="Polar residues" evidence="1">
    <location>
        <begin position="2114"/>
        <end position="2136"/>
    </location>
</feature>
<dbReference type="PANTHER" id="PTHR31532:SF10">
    <property type="entry name" value="BIORIENTATION OF CHROMOSOMES IN CELL DIVISION PROTEIN 1-LIKE 1"/>
    <property type="match status" value="1"/>
</dbReference>
<feature type="compositionally biased region" description="Basic residues" evidence="1">
    <location>
        <begin position="1541"/>
        <end position="1558"/>
    </location>
</feature>
<feature type="compositionally biased region" description="Basic and acidic residues" evidence="1">
    <location>
        <begin position="1340"/>
        <end position="1380"/>
    </location>
</feature>
<feature type="region of interest" description="Disordered" evidence="1">
    <location>
        <begin position="1917"/>
        <end position="1941"/>
    </location>
</feature>
<feature type="compositionally biased region" description="Polar residues" evidence="1">
    <location>
        <begin position="314"/>
        <end position="324"/>
    </location>
</feature>
<feature type="compositionally biased region" description="Acidic residues" evidence="1">
    <location>
        <begin position="1093"/>
        <end position="1113"/>
    </location>
</feature>
<comment type="caution">
    <text evidence="3">The sequence shown here is derived from an EMBL/GenBank/DDBJ whole genome shotgun (WGS) entry which is preliminary data.</text>
</comment>
<feature type="compositionally biased region" description="Low complexity" evidence="1">
    <location>
        <begin position="1506"/>
        <end position="1522"/>
    </location>
</feature>
<feature type="compositionally biased region" description="Basic and acidic residues" evidence="1">
    <location>
        <begin position="1077"/>
        <end position="1092"/>
    </location>
</feature>
<feature type="compositionally biased region" description="Pro residues" evidence="1">
    <location>
        <begin position="173"/>
        <end position="185"/>
    </location>
</feature>
<feature type="compositionally biased region" description="Polar residues" evidence="1">
    <location>
        <begin position="2055"/>
        <end position="2074"/>
    </location>
</feature>
<feature type="region of interest" description="Disordered" evidence="1">
    <location>
        <begin position="252"/>
        <end position="339"/>
    </location>
</feature>
<accession>A0AAV4E1T1</accession>
<feature type="compositionally biased region" description="Basic and acidic residues" evidence="1">
    <location>
        <begin position="478"/>
        <end position="500"/>
    </location>
</feature>
<feature type="compositionally biased region" description="Low complexity" evidence="1">
    <location>
        <begin position="1530"/>
        <end position="1540"/>
    </location>
</feature>
<feature type="compositionally biased region" description="Acidic residues" evidence="1">
    <location>
        <begin position="515"/>
        <end position="533"/>
    </location>
</feature>
<dbReference type="Pfam" id="PF05205">
    <property type="entry name" value="COMPASS-Shg1"/>
    <property type="match status" value="1"/>
</dbReference>
<feature type="compositionally biased region" description="Low complexity" evidence="1">
    <location>
        <begin position="1459"/>
        <end position="1468"/>
    </location>
</feature>
<protein>
    <submittedName>
        <fullName evidence="3">Biorientation of chromosomes in cell division protein 1-like protein</fullName>
    </submittedName>
</protein>
<proteinExistence type="predicted"/>
<keyword evidence="4" id="KW-1185">Reference proteome</keyword>
<feature type="compositionally biased region" description="Pro residues" evidence="1">
    <location>
        <begin position="1749"/>
        <end position="1783"/>
    </location>
</feature>
<evidence type="ECO:0000259" key="2">
    <source>
        <dbReference type="Pfam" id="PF05205"/>
    </source>
</evidence>
<feature type="compositionally biased region" description="Basic and acidic residues" evidence="1">
    <location>
        <begin position="1131"/>
        <end position="1142"/>
    </location>
</feature>
<feature type="compositionally biased region" description="Basic and acidic residues" evidence="1">
    <location>
        <begin position="1307"/>
        <end position="1331"/>
    </location>
</feature>
<dbReference type="EMBL" id="BLXT01008590">
    <property type="protein sequence ID" value="GFO50242.1"/>
    <property type="molecule type" value="Genomic_DNA"/>
</dbReference>
<feature type="compositionally biased region" description="Polar residues" evidence="1">
    <location>
        <begin position="1143"/>
        <end position="1175"/>
    </location>
</feature>
<feature type="compositionally biased region" description="Pro residues" evidence="1">
    <location>
        <begin position="2224"/>
        <end position="2234"/>
    </location>
</feature>
<keyword evidence="3" id="KW-0132">Cell division</keyword>
<evidence type="ECO:0000313" key="3">
    <source>
        <dbReference type="EMBL" id="GFO50242.1"/>
    </source>
</evidence>
<feature type="compositionally biased region" description="Low complexity" evidence="1">
    <location>
        <begin position="269"/>
        <end position="302"/>
    </location>
</feature>
<dbReference type="GO" id="GO:0051301">
    <property type="term" value="P:cell division"/>
    <property type="evidence" value="ECO:0007669"/>
    <property type="project" value="UniProtKB-KW"/>
</dbReference>
<feature type="compositionally biased region" description="Polar residues" evidence="1">
    <location>
        <begin position="1869"/>
        <end position="1882"/>
    </location>
</feature>
<feature type="domain" description="BOD1/SHG1" evidence="2">
    <location>
        <begin position="26"/>
        <end position="119"/>
    </location>
</feature>
<feature type="compositionally biased region" description="Polar residues" evidence="1">
    <location>
        <begin position="2034"/>
        <end position="2044"/>
    </location>
</feature>
<dbReference type="PANTHER" id="PTHR31532">
    <property type="entry name" value="BIORIENTATION OF CHROMOSOMES IN CELL DIVISION 1 FAMILY MEMBER"/>
    <property type="match status" value="1"/>
</dbReference>
<feature type="compositionally biased region" description="Low complexity" evidence="1">
    <location>
        <begin position="1255"/>
        <end position="1265"/>
    </location>
</feature>
<organism evidence="3 4">
    <name type="scientific">Plakobranchus ocellatus</name>
    <dbReference type="NCBI Taxonomy" id="259542"/>
    <lineage>
        <taxon>Eukaryota</taxon>
        <taxon>Metazoa</taxon>
        <taxon>Spiralia</taxon>
        <taxon>Lophotrochozoa</taxon>
        <taxon>Mollusca</taxon>
        <taxon>Gastropoda</taxon>
        <taxon>Heterobranchia</taxon>
        <taxon>Euthyneura</taxon>
        <taxon>Panpulmonata</taxon>
        <taxon>Sacoglossa</taxon>
        <taxon>Placobranchoidea</taxon>
        <taxon>Plakobranchidae</taxon>
        <taxon>Plakobranchus</taxon>
    </lineage>
</organism>
<keyword evidence="3" id="KW-0131">Cell cycle</keyword>